<evidence type="ECO:0000313" key="12">
    <source>
        <dbReference type="Proteomes" id="UP000252415"/>
    </source>
</evidence>
<evidence type="ECO:0000256" key="3">
    <source>
        <dbReference type="ARBA" id="ARBA00022553"/>
    </source>
</evidence>
<sequence length="542" mass="60939">MYSVLLVDDEAIELETMVQYVPWEQAGIRVAGTARNGKEAVGKLTELKPDIIITDVRMPIMDGLEFGRRAKQIDKSVKLIYLSGHNEFQYIKSALNIEAAGYVLKPIDMEELLALLEKVKRKCDEEQLAGQGGGWLLEKLLLRIVREPLAERRLEWIRQWESRADGFTAHQPFGAAYITFEQPAFPHGMKAAVEALREAGDGVAGTEFEGYTGAELAYDAAETARAVLKPRLDASIVLETGVNTLFVMFQGKPQQWETAYWELLREELSQATGGHAELTIGLSGPYKGFQLLKEAYEASRRCNDEKLYRQAGTVISPGTAASATQSDMNAELAFASLIAAIQSANAERTGQALDDWFTGMRQERTERNYAVRASIQLLTALEQHFTALMAGSARDHLLADHWKELSSLPTIAHFHAYTLRFCGELLKAASERDLDRNQSVADQITKLIADRYHLPITVEDIAKEVYLSPNYVRSIFKEKTGETILDYLTRIRMGHASKLLKDRSLKVREIAHKVGYENVSYFCSVFQRHKGSTPNEYRKMHL</sequence>
<dbReference type="AlphaFoldDB" id="A0A368W9K4"/>
<protein>
    <submittedName>
        <fullName evidence="11">Two-component system response regulator YesN</fullName>
    </submittedName>
</protein>
<dbReference type="GO" id="GO:0000160">
    <property type="term" value="P:phosphorelay signal transduction system"/>
    <property type="evidence" value="ECO:0007669"/>
    <property type="project" value="UniProtKB-KW"/>
</dbReference>
<keyword evidence="6" id="KW-0238">DNA-binding</keyword>
<dbReference type="Pfam" id="PF00072">
    <property type="entry name" value="Response_reg"/>
    <property type="match status" value="1"/>
</dbReference>
<dbReference type="PROSITE" id="PS01124">
    <property type="entry name" value="HTH_ARAC_FAMILY_2"/>
    <property type="match status" value="1"/>
</dbReference>
<feature type="modified residue" description="4-aspartylphosphate" evidence="8">
    <location>
        <position position="55"/>
    </location>
</feature>
<dbReference type="SUPFAM" id="SSF52172">
    <property type="entry name" value="CheY-like"/>
    <property type="match status" value="1"/>
</dbReference>
<keyword evidence="3 8" id="KW-0597">Phosphoprotein</keyword>
<dbReference type="EMBL" id="QPJD01000001">
    <property type="protein sequence ID" value="RCW51756.1"/>
    <property type="molecule type" value="Genomic_DNA"/>
</dbReference>
<evidence type="ECO:0000259" key="9">
    <source>
        <dbReference type="PROSITE" id="PS01124"/>
    </source>
</evidence>
<proteinExistence type="predicted"/>
<dbReference type="InterPro" id="IPR009057">
    <property type="entry name" value="Homeodomain-like_sf"/>
</dbReference>
<dbReference type="InterPro" id="IPR011006">
    <property type="entry name" value="CheY-like_superfamily"/>
</dbReference>
<dbReference type="Pfam" id="PF12833">
    <property type="entry name" value="HTH_18"/>
    <property type="match status" value="1"/>
</dbReference>
<feature type="domain" description="HTH araC/xylS-type" evidence="9">
    <location>
        <begin position="442"/>
        <end position="540"/>
    </location>
</feature>
<evidence type="ECO:0000313" key="11">
    <source>
        <dbReference type="EMBL" id="RCW51756.1"/>
    </source>
</evidence>
<dbReference type="PRINTS" id="PR00032">
    <property type="entry name" value="HTHARAC"/>
</dbReference>
<dbReference type="InterPro" id="IPR020449">
    <property type="entry name" value="Tscrpt_reg_AraC-type_HTH"/>
</dbReference>
<dbReference type="PROSITE" id="PS00041">
    <property type="entry name" value="HTH_ARAC_FAMILY_1"/>
    <property type="match status" value="1"/>
</dbReference>
<dbReference type="InterPro" id="IPR051552">
    <property type="entry name" value="HptR"/>
</dbReference>
<evidence type="ECO:0000256" key="8">
    <source>
        <dbReference type="PROSITE-ProRule" id="PRU00169"/>
    </source>
</evidence>
<reference evidence="11 12" key="1">
    <citation type="submission" date="2018-07" db="EMBL/GenBank/DDBJ databases">
        <title>Genomic Encyclopedia of Type Strains, Phase III (KMG-III): the genomes of soil and plant-associated and newly described type strains.</title>
        <authorList>
            <person name="Whitman W."/>
        </authorList>
    </citation>
    <scope>NUCLEOTIDE SEQUENCE [LARGE SCALE GENOMIC DNA]</scope>
    <source>
        <strain evidence="11 12">CECT 7506</strain>
    </source>
</reference>
<keyword evidence="5" id="KW-0805">Transcription regulation</keyword>
<organism evidence="11 12">
    <name type="scientific">Paenibacillus prosopidis</name>
    <dbReference type="NCBI Taxonomy" id="630520"/>
    <lineage>
        <taxon>Bacteria</taxon>
        <taxon>Bacillati</taxon>
        <taxon>Bacillota</taxon>
        <taxon>Bacilli</taxon>
        <taxon>Bacillales</taxon>
        <taxon>Paenibacillaceae</taxon>
        <taxon>Paenibacillus</taxon>
    </lineage>
</organism>
<evidence type="ECO:0000256" key="7">
    <source>
        <dbReference type="ARBA" id="ARBA00023163"/>
    </source>
</evidence>
<dbReference type="Proteomes" id="UP000252415">
    <property type="component" value="Unassembled WGS sequence"/>
</dbReference>
<dbReference type="Gene3D" id="3.40.50.2300">
    <property type="match status" value="1"/>
</dbReference>
<dbReference type="OrthoDB" id="9794370at2"/>
<dbReference type="SUPFAM" id="SSF46689">
    <property type="entry name" value="Homeodomain-like"/>
    <property type="match status" value="2"/>
</dbReference>
<dbReference type="SMART" id="SM00342">
    <property type="entry name" value="HTH_ARAC"/>
    <property type="match status" value="1"/>
</dbReference>
<feature type="domain" description="Response regulatory" evidence="10">
    <location>
        <begin position="3"/>
        <end position="120"/>
    </location>
</feature>
<dbReference type="GO" id="GO:0005737">
    <property type="term" value="C:cytoplasm"/>
    <property type="evidence" value="ECO:0007669"/>
    <property type="project" value="UniProtKB-SubCell"/>
</dbReference>
<evidence type="ECO:0000256" key="2">
    <source>
        <dbReference type="ARBA" id="ARBA00022490"/>
    </source>
</evidence>
<accession>A0A368W9K4</accession>
<name>A0A368W9K4_9BACL</name>
<evidence type="ECO:0000256" key="4">
    <source>
        <dbReference type="ARBA" id="ARBA00023012"/>
    </source>
</evidence>
<gene>
    <name evidence="11" type="ORF">DFP97_10198</name>
</gene>
<comment type="caution">
    <text evidence="11">The sequence shown here is derived from an EMBL/GenBank/DDBJ whole genome shotgun (WGS) entry which is preliminary data.</text>
</comment>
<dbReference type="GO" id="GO:0043565">
    <property type="term" value="F:sequence-specific DNA binding"/>
    <property type="evidence" value="ECO:0007669"/>
    <property type="project" value="InterPro"/>
</dbReference>
<dbReference type="PANTHER" id="PTHR42713:SF3">
    <property type="entry name" value="TRANSCRIPTIONAL REGULATORY PROTEIN HPTR"/>
    <property type="match status" value="1"/>
</dbReference>
<dbReference type="Gene3D" id="1.10.10.60">
    <property type="entry name" value="Homeodomain-like"/>
    <property type="match status" value="2"/>
</dbReference>
<dbReference type="InterPro" id="IPR018060">
    <property type="entry name" value="HTH_AraC"/>
</dbReference>
<dbReference type="SMART" id="SM00448">
    <property type="entry name" value="REC"/>
    <property type="match status" value="1"/>
</dbReference>
<evidence type="ECO:0000256" key="1">
    <source>
        <dbReference type="ARBA" id="ARBA00004496"/>
    </source>
</evidence>
<dbReference type="InterPro" id="IPR001789">
    <property type="entry name" value="Sig_transdc_resp-reg_receiver"/>
</dbReference>
<evidence type="ECO:0000256" key="5">
    <source>
        <dbReference type="ARBA" id="ARBA00023015"/>
    </source>
</evidence>
<comment type="subcellular location">
    <subcellularLocation>
        <location evidence="1">Cytoplasm</location>
    </subcellularLocation>
</comment>
<evidence type="ECO:0000259" key="10">
    <source>
        <dbReference type="PROSITE" id="PS50110"/>
    </source>
</evidence>
<dbReference type="InterPro" id="IPR018062">
    <property type="entry name" value="HTH_AraC-typ_CS"/>
</dbReference>
<keyword evidence="2" id="KW-0963">Cytoplasm</keyword>
<dbReference type="PROSITE" id="PS50110">
    <property type="entry name" value="RESPONSE_REGULATORY"/>
    <property type="match status" value="1"/>
</dbReference>
<dbReference type="RefSeq" id="WP_114378023.1">
    <property type="nucleotide sequence ID" value="NZ_QPJD01000001.1"/>
</dbReference>
<keyword evidence="4" id="KW-0902">Two-component regulatory system</keyword>
<dbReference type="GO" id="GO:0003700">
    <property type="term" value="F:DNA-binding transcription factor activity"/>
    <property type="evidence" value="ECO:0007669"/>
    <property type="project" value="InterPro"/>
</dbReference>
<dbReference type="CDD" id="cd17536">
    <property type="entry name" value="REC_YesN-like"/>
    <property type="match status" value="1"/>
</dbReference>
<evidence type="ECO:0000256" key="6">
    <source>
        <dbReference type="ARBA" id="ARBA00023125"/>
    </source>
</evidence>
<keyword evidence="7" id="KW-0804">Transcription</keyword>
<keyword evidence="12" id="KW-1185">Reference proteome</keyword>
<dbReference type="PANTHER" id="PTHR42713">
    <property type="entry name" value="HISTIDINE KINASE-RELATED"/>
    <property type="match status" value="1"/>
</dbReference>